<feature type="non-terminal residue" evidence="1">
    <location>
        <position position="40"/>
    </location>
</feature>
<dbReference type="EMBL" id="CAJOBE010015871">
    <property type="protein sequence ID" value="CAF4194441.1"/>
    <property type="molecule type" value="Genomic_DNA"/>
</dbReference>
<accession>A0A820BMJ0</accession>
<protein>
    <submittedName>
        <fullName evidence="1">Uncharacterized protein</fullName>
    </submittedName>
</protein>
<sequence length="40" mass="4665">MLSNKNLSFSNLCSCLSITSLKYIFHYLTLYPNNQYSLDD</sequence>
<reference evidence="1" key="1">
    <citation type="submission" date="2021-02" db="EMBL/GenBank/DDBJ databases">
        <authorList>
            <person name="Nowell W R."/>
        </authorList>
    </citation>
    <scope>NUCLEOTIDE SEQUENCE</scope>
</reference>
<dbReference type="Proteomes" id="UP000663874">
    <property type="component" value="Unassembled WGS sequence"/>
</dbReference>
<gene>
    <name evidence="1" type="ORF">FNK824_LOCUS35925</name>
</gene>
<evidence type="ECO:0000313" key="2">
    <source>
        <dbReference type="Proteomes" id="UP000663874"/>
    </source>
</evidence>
<proteinExistence type="predicted"/>
<name>A0A820BMJ0_9BILA</name>
<comment type="caution">
    <text evidence="1">The sequence shown here is derived from an EMBL/GenBank/DDBJ whole genome shotgun (WGS) entry which is preliminary data.</text>
</comment>
<dbReference type="AlphaFoldDB" id="A0A820BMJ0"/>
<organism evidence="1 2">
    <name type="scientific">Rotaria sordida</name>
    <dbReference type="NCBI Taxonomy" id="392033"/>
    <lineage>
        <taxon>Eukaryota</taxon>
        <taxon>Metazoa</taxon>
        <taxon>Spiralia</taxon>
        <taxon>Gnathifera</taxon>
        <taxon>Rotifera</taxon>
        <taxon>Eurotatoria</taxon>
        <taxon>Bdelloidea</taxon>
        <taxon>Philodinida</taxon>
        <taxon>Philodinidae</taxon>
        <taxon>Rotaria</taxon>
    </lineage>
</organism>
<evidence type="ECO:0000313" key="1">
    <source>
        <dbReference type="EMBL" id="CAF4194441.1"/>
    </source>
</evidence>